<protein>
    <submittedName>
        <fullName evidence="2">NAD(P)-dependent oxidoreductase</fullName>
    </submittedName>
</protein>
<evidence type="ECO:0000313" key="3">
    <source>
        <dbReference type="Proteomes" id="UP000243180"/>
    </source>
</evidence>
<feature type="domain" description="Oxidoreductase DRL-like catalytic" evidence="1">
    <location>
        <begin position="159"/>
        <end position="313"/>
    </location>
</feature>
<dbReference type="PANTHER" id="PTHR37850:SF1">
    <property type="entry name" value="SAF DOMAIN PROTEIN"/>
    <property type="match status" value="1"/>
</dbReference>
<dbReference type="KEGG" id="slim:SCL_1724"/>
<keyword evidence="3" id="KW-1185">Reference proteome</keyword>
<reference evidence="2 3" key="1">
    <citation type="submission" date="2015-05" db="EMBL/GenBank/DDBJ databases">
        <title>Complete genome sequence of a sulfur-oxidizing gammaproteobacterium strain HA5.</title>
        <authorList>
            <person name="Miura A."/>
            <person name="Kojima H."/>
            <person name="Fukui M."/>
        </authorList>
    </citation>
    <scope>NUCLEOTIDE SEQUENCE [LARGE SCALE GENOMIC DNA]</scope>
    <source>
        <strain evidence="2 3">HA5</strain>
    </source>
</reference>
<dbReference type="RefSeq" id="WP_096360819.1">
    <property type="nucleotide sequence ID" value="NZ_AP014879.1"/>
</dbReference>
<dbReference type="EMBL" id="AP014879">
    <property type="protein sequence ID" value="BAV34027.1"/>
    <property type="molecule type" value="Genomic_DNA"/>
</dbReference>
<sequence>MIIVDSVLAKRHDAGNPVRVAVIGGGYMARCVALQIVTAVRGMRLVAIANRTVSKAETAYRDAGVSEVRRIDSVAALEQAIARNQYAVTDDAMHVCRAGGVDAIIEATGHVEFGTQVSFEALRNGKHVVLMSAEVDASVGPILKTYADRSGVVFSYTDGDEPGVGMNLYRFLDSMGYKPVLMGQLKGMLDRYRNPDTQRDFAARHGQNPYVMASFADGSKLALEAAIMGNATGFVPKVRGMQGYPCAHVNDMLAKFTASDFAQEGQVEYALGAAPHTGAFVMCLNDHPEKRRLMAYLKMGDGPLYMFYTPYHLPPWQIAHSVARAVLFNDATITPRGAPVCDTIAYAKRDLKTGERLDGMGGFTCYGLVERYAICSRENYLPMAISLDCRLKRDVSKDQPLAYADVELPAGRICDRLRAEQAQRFPVTG</sequence>
<proteinExistence type="predicted"/>
<evidence type="ECO:0000259" key="1">
    <source>
        <dbReference type="Pfam" id="PF21135"/>
    </source>
</evidence>
<dbReference type="AlphaFoldDB" id="A0A1B4XGY2"/>
<dbReference type="PANTHER" id="PTHR37850">
    <property type="entry name" value="STRU PROTEIN"/>
    <property type="match status" value="1"/>
</dbReference>
<accession>A0A1B4XGY2</accession>
<dbReference type="InParanoid" id="A0A1B4XGY2"/>
<dbReference type="SUPFAM" id="SSF51735">
    <property type="entry name" value="NAD(P)-binding Rossmann-fold domains"/>
    <property type="match status" value="1"/>
</dbReference>
<organism evidence="2 3">
    <name type="scientific">Sulfuricaulis limicola</name>
    <dbReference type="NCBI Taxonomy" id="1620215"/>
    <lineage>
        <taxon>Bacteria</taxon>
        <taxon>Pseudomonadati</taxon>
        <taxon>Pseudomonadota</taxon>
        <taxon>Gammaproteobacteria</taxon>
        <taxon>Acidiferrobacterales</taxon>
        <taxon>Acidiferrobacteraceae</taxon>
        <taxon>Sulfuricaulis</taxon>
    </lineage>
</organism>
<dbReference type="Gene3D" id="3.40.50.720">
    <property type="entry name" value="NAD(P)-binding Rossmann-like Domain"/>
    <property type="match status" value="1"/>
</dbReference>
<evidence type="ECO:0000313" key="2">
    <source>
        <dbReference type="EMBL" id="BAV34027.1"/>
    </source>
</evidence>
<dbReference type="CDD" id="cd11616">
    <property type="entry name" value="SAF_DH_OX_like"/>
    <property type="match status" value="1"/>
</dbReference>
<dbReference type="InterPro" id="IPR048423">
    <property type="entry name" value="DRL_cat"/>
</dbReference>
<name>A0A1B4XGY2_9GAMM</name>
<gene>
    <name evidence="2" type="ORF">SCL_1724</name>
</gene>
<dbReference type="Proteomes" id="UP000243180">
    <property type="component" value="Chromosome"/>
</dbReference>
<dbReference type="OrthoDB" id="9777844at2"/>
<dbReference type="Pfam" id="PF21135">
    <property type="entry name" value="DRL_cat"/>
    <property type="match status" value="1"/>
</dbReference>
<dbReference type="InterPro" id="IPR036291">
    <property type="entry name" value="NAD(P)-bd_dom_sf"/>
</dbReference>